<keyword evidence="4 5" id="KW-0472">Membrane</keyword>
<dbReference type="EMBL" id="JARBDR010000561">
    <property type="protein sequence ID" value="KAJ8311137.1"/>
    <property type="molecule type" value="Genomic_DNA"/>
</dbReference>
<evidence type="ECO:0000313" key="6">
    <source>
        <dbReference type="EMBL" id="KAJ8311137.1"/>
    </source>
</evidence>
<feature type="transmembrane region" description="Helical" evidence="5">
    <location>
        <begin position="7"/>
        <end position="32"/>
    </location>
</feature>
<keyword evidence="3 5" id="KW-1133">Transmembrane helix</keyword>
<gene>
    <name evidence="6" type="ORF">KUTeg_011311</name>
</gene>
<evidence type="ECO:0000256" key="3">
    <source>
        <dbReference type="ARBA" id="ARBA00022989"/>
    </source>
</evidence>
<keyword evidence="2 5" id="KW-0812">Transmembrane</keyword>
<dbReference type="Pfam" id="PF10242">
    <property type="entry name" value="L_HMGIC_fpl"/>
    <property type="match status" value="1"/>
</dbReference>
<dbReference type="InterPro" id="IPR019372">
    <property type="entry name" value="LHFPL"/>
</dbReference>
<evidence type="ECO:0000256" key="2">
    <source>
        <dbReference type="ARBA" id="ARBA00022692"/>
    </source>
</evidence>
<dbReference type="PANTHER" id="PTHR12489">
    <property type="entry name" value="LIPOMA HMGIC FUSION PARTNER-LIKE PROTEIN"/>
    <property type="match status" value="1"/>
</dbReference>
<comment type="caution">
    <text evidence="6">The sequence shown here is derived from an EMBL/GenBank/DDBJ whole genome shotgun (WGS) entry which is preliminary data.</text>
</comment>
<evidence type="ECO:0000313" key="7">
    <source>
        <dbReference type="Proteomes" id="UP001217089"/>
    </source>
</evidence>
<reference evidence="6 7" key="1">
    <citation type="submission" date="2022-12" db="EMBL/GenBank/DDBJ databases">
        <title>Chromosome-level genome of Tegillarca granosa.</title>
        <authorList>
            <person name="Kim J."/>
        </authorList>
    </citation>
    <scope>NUCLEOTIDE SEQUENCE [LARGE SCALE GENOMIC DNA]</scope>
    <source>
        <strain evidence="6">Teg-2019</strain>
        <tissue evidence="6">Adductor muscle</tissue>
    </source>
</reference>
<proteinExistence type="predicted"/>
<protein>
    <submittedName>
        <fullName evidence="6">Uncharacterized protein</fullName>
    </submittedName>
</protein>
<organism evidence="6 7">
    <name type="scientific">Tegillarca granosa</name>
    <name type="common">Malaysian cockle</name>
    <name type="synonym">Anadara granosa</name>
    <dbReference type="NCBI Taxonomy" id="220873"/>
    <lineage>
        <taxon>Eukaryota</taxon>
        <taxon>Metazoa</taxon>
        <taxon>Spiralia</taxon>
        <taxon>Lophotrochozoa</taxon>
        <taxon>Mollusca</taxon>
        <taxon>Bivalvia</taxon>
        <taxon>Autobranchia</taxon>
        <taxon>Pteriomorphia</taxon>
        <taxon>Arcoida</taxon>
        <taxon>Arcoidea</taxon>
        <taxon>Arcidae</taxon>
        <taxon>Tegillarca</taxon>
    </lineage>
</organism>
<feature type="transmembrane region" description="Helical" evidence="5">
    <location>
        <begin position="82"/>
        <end position="107"/>
    </location>
</feature>
<keyword evidence="7" id="KW-1185">Reference proteome</keyword>
<evidence type="ECO:0000256" key="5">
    <source>
        <dbReference type="SAM" id="Phobius"/>
    </source>
</evidence>
<comment type="subcellular location">
    <subcellularLocation>
        <location evidence="1">Membrane</location>
        <topology evidence="1">Multi-pass membrane protein</topology>
    </subcellularLocation>
</comment>
<evidence type="ECO:0000256" key="1">
    <source>
        <dbReference type="ARBA" id="ARBA00004141"/>
    </source>
</evidence>
<accession>A0ABQ9F170</accession>
<name>A0ABQ9F170_TEGGR</name>
<sequence length="170" mass="18323">MAGLSGIGVCWAFSSLLAAIASCIGFYLPFWLRGAMGDNPVYFGVFRRCNYPRTDSTGTLIMVNECGRYSTFDDIPSLSWKIATLTIGVGCGVAMLVSLTAILAVCIRGIVSLPVARVAGILQLCAACDTNSTDLVIWSIQTCTMYTYHKAYLTPIVGSKIGLRRSQKKT</sequence>
<evidence type="ECO:0000256" key="4">
    <source>
        <dbReference type="ARBA" id="ARBA00023136"/>
    </source>
</evidence>
<dbReference type="PANTHER" id="PTHR12489:SF16">
    <property type="entry name" value="LHFPL TETRASPAN SUBFAMILY MEMBER 6 PROTEIN-RELATED"/>
    <property type="match status" value="1"/>
</dbReference>
<dbReference type="Proteomes" id="UP001217089">
    <property type="component" value="Unassembled WGS sequence"/>
</dbReference>